<evidence type="ECO:0000313" key="16">
    <source>
        <dbReference type="EMBL" id="RSU99219.1"/>
    </source>
</evidence>
<evidence type="ECO:0000256" key="3">
    <source>
        <dbReference type="ARBA" id="ARBA00013017"/>
    </source>
</evidence>
<evidence type="ECO:0000313" key="17">
    <source>
        <dbReference type="Proteomes" id="UP000185161"/>
    </source>
</evidence>
<dbReference type="GO" id="GO:0045454">
    <property type="term" value="P:cell redox homeostasis"/>
    <property type="evidence" value="ECO:0007669"/>
    <property type="project" value="TreeGrafter"/>
</dbReference>
<keyword evidence="17" id="KW-1185">Reference proteome</keyword>
<dbReference type="KEGG" id="skr:BRX40_19030"/>
<dbReference type="STRING" id="93064.BRX40_19030"/>
<dbReference type="GO" id="GO:0034599">
    <property type="term" value="P:cellular response to oxidative stress"/>
    <property type="evidence" value="ECO:0007669"/>
    <property type="project" value="TreeGrafter"/>
</dbReference>
<dbReference type="AlphaFoldDB" id="A0A1L6JE81"/>
<name>A0A1L6JE81_9SPHN</name>
<dbReference type="PANTHER" id="PTHR42801">
    <property type="entry name" value="THIOREDOXIN-DEPENDENT PEROXIDE REDUCTASE"/>
    <property type="match status" value="1"/>
</dbReference>
<dbReference type="FunFam" id="3.40.30.10:FF:000007">
    <property type="entry name" value="Thioredoxin-dependent thiol peroxidase"/>
    <property type="match status" value="1"/>
</dbReference>
<dbReference type="EC" id="1.11.1.24" evidence="3"/>
<evidence type="ECO:0000256" key="13">
    <source>
        <dbReference type="PIRSR" id="PIRSR000239-1"/>
    </source>
</evidence>
<comment type="function">
    <text evidence="1">Thiol-specific peroxidase that catalyzes the reduction of hydrogen peroxide and organic hydroperoxides to water and alcohols, respectively. Plays a role in cell protection against oxidative stress by detoxifying peroxides and as sensor of hydrogen peroxide-mediated signaling events.</text>
</comment>
<reference evidence="17" key="2">
    <citation type="submission" date="2016-12" db="EMBL/GenBank/DDBJ databases">
        <title>Whole genome sequencing of Sphingomonas sp. ABOJV.</title>
        <authorList>
            <person name="Conlan S."/>
            <person name="Thomas P.J."/>
            <person name="Mullikin J."/>
            <person name="Palmore T.N."/>
            <person name="Frank K.M."/>
            <person name="Segre J.A."/>
        </authorList>
    </citation>
    <scope>NUCLEOTIDE SEQUENCE [LARGE SCALE GENOMIC DNA]</scope>
    <source>
        <strain evidence="17">ABOJV</strain>
    </source>
</reference>
<accession>A0A1L6JE81</accession>
<dbReference type="CDD" id="cd03017">
    <property type="entry name" value="PRX_BCP"/>
    <property type="match status" value="1"/>
</dbReference>
<dbReference type="RefSeq" id="WP_075152657.1">
    <property type="nucleotide sequence ID" value="NZ_CP018820.1"/>
</dbReference>
<dbReference type="InterPro" id="IPR036249">
    <property type="entry name" value="Thioredoxin-like_sf"/>
</dbReference>
<evidence type="ECO:0000256" key="8">
    <source>
        <dbReference type="ARBA" id="ARBA00023284"/>
    </source>
</evidence>
<evidence type="ECO:0000259" key="14">
    <source>
        <dbReference type="PROSITE" id="PS51352"/>
    </source>
</evidence>
<evidence type="ECO:0000256" key="2">
    <source>
        <dbReference type="ARBA" id="ARBA00011245"/>
    </source>
</evidence>
<dbReference type="InterPro" id="IPR024706">
    <property type="entry name" value="Peroxiredoxin_AhpC-typ"/>
</dbReference>
<comment type="catalytic activity">
    <reaction evidence="12">
        <text>a hydroperoxide + [thioredoxin]-dithiol = an alcohol + [thioredoxin]-disulfide + H2O</text>
        <dbReference type="Rhea" id="RHEA:62620"/>
        <dbReference type="Rhea" id="RHEA-COMP:10698"/>
        <dbReference type="Rhea" id="RHEA-COMP:10700"/>
        <dbReference type="ChEBI" id="CHEBI:15377"/>
        <dbReference type="ChEBI" id="CHEBI:29950"/>
        <dbReference type="ChEBI" id="CHEBI:30879"/>
        <dbReference type="ChEBI" id="CHEBI:35924"/>
        <dbReference type="ChEBI" id="CHEBI:50058"/>
        <dbReference type="EC" id="1.11.1.24"/>
    </reaction>
</comment>
<dbReference type="Pfam" id="PF00578">
    <property type="entry name" value="AhpC-TSA"/>
    <property type="match status" value="1"/>
</dbReference>
<dbReference type="GeneID" id="44134657"/>
<keyword evidence="5" id="KW-0049">Antioxidant</keyword>
<dbReference type="OrthoDB" id="9812811at2"/>
<keyword evidence="4" id="KW-0575">Peroxidase</keyword>
<dbReference type="PROSITE" id="PS51352">
    <property type="entry name" value="THIOREDOXIN_2"/>
    <property type="match status" value="1"/>
</dbReference>
<dbReference type="GO" id="GO:0005737">
    <property type="term" value="C:cytoplasm"/>
    <property type="evidence" value="ECO:0007669"/>
    <property type="project" value="TreeGrafter"/>
</dbReference>
<evidence type="ECO:0000256" key="4">
    <source>
        <dbReference type="ARBA" id="ARBA00022559"/>
    </source>
</evidence>
<evidence type="ECO:0000256" key="12">
    <source>
        <dbReference type="ARBA" id="ARBA00049091"/>
    </source>
</evidence>
<dbReference type="SUPFAM" id="SSF52833">
    <property type="entry name" value="Thioredoxin-like"/>
    <property type="match status" value="1"/>
</dbReference>
<reference evidence="15" key="1">
    <citation type="submission" date="2016-12" db="EMBL/GenBank/DDBJ databases">
        <title>Whole genome sequencing of Sphingomonas koreensis.</title>
        <authorList>
            <person name="Conlan S."/>
            <person name="Thomas P.J."/>
            <person name="Mullikin J."/>
            <person name="Palmore T.N."/>
            <person name="Frank K.M."/>
            <person name="Segre J.A."/>
        </authorList>
    </citation>
    <scope>NUCLEOTIDE SEQUENCE</scope>
    <source>
        <strain evidence="15">ABOJV</strain>
    </source>
</reference>
<dbReference type="Gene3D" id="3.40.30.10">
    <property type="entry name" value="Glutaredoxin"/>
    <property type="match status" value="1"/>
</dbReference>
<organism evidence="15 17">
    <name type="scientific">Sphingomonas koreensis</name>
    <dbReference type="NCBI Taxonomy" id="93064"/>
    <lineage>
        <taxon>Bacteria</taxon>
        <taxon>Pseudomonadati</taxon>
        <taxon>Pseudomonadota</taxon>
        <taxon>Alphaproteobacteria</taxon>
        <taxon>Sphingomonadales</taxon>
        <taxon>Sphingomonadaceae</taxon>
        <taxon>Sphingomonas</taxon>
    </lineage>
</organism>
<evidence type="ECO:0000256" key="7">
    <source>
        <dbReference type="ARBA" id="ARBA00023157"/>
    </source>
</evidence>
<keyword evidence="6" id="KW-0560">Oxidoreductase</keyword>
<dbReference type="EMBL" id="CP018820">
    <property type="protein sequence ID" value="APR54224.1"/>
    <property type="molecule type" value="Genomic_DNA"/>
</dbReference>
<evidence type="ECO:0000313" key="15">
    <source>
        <dbReference type="EMBL" id="APR54224.1"/>
    </source>
</evidence>
<feature type="active site" description="Cysteine sulfenic acid (-SOH) intermediate; for peroxidase activity" evidence="13">
    <location>
        <position position="45"/>
    </location>
</feature>
<evidence type="ECO:0000256" key="6">
    <source>
        <dbReference type="ARBA" id="ARBA00023002"/>
    </source>
</evidence>
<comment type="similarity">
    <text evidence="10">Belongs to the peroxiredoxin family. BCP/PrxQ subfamily.</text>
</comment>
<dbReference type="InterPro" id="IPR013766">
    <property type="entry name" value="Thioredoxin_domain"/>
</dbReference>
<evidence type="ECO:0000256" key="11">
    <source>
        <dbReference type="ARBA" id="ARBA00042639"/>
    </source>
</evidence>
<dbReference type="InterPro" id="IPR000866">
    <property type="entry name" value="AhpC/TSA"/>
</dbReference>
<keyword evidence="7" id="KW-1015">Disulfide bond</keyword>
<evidence type="ECO:0000313" key="18">
    <source>
        <dbReference type="Proteomes" id="UP000286681"/>
    </source>
</evidence>
<gene>
    <name evidence="15" type="ORF">BRX40_19030</name>
    <name evidence="16" type="ORF">CA257_20775</name>
</gene>
<dbReference type="EMBL" id="QQWO01000025">
    <property type="protein sequence ID" value="RSU99219.1"/>
    <property type="molecule type" value="Genomic_DNA"/>
</dbReference>
<keyword evidence="8" id="KW-0676">Redox-active center</keyword>
<evidence type="ECO:0000256" key="1">
    <source>
        <dbReference type="ARBA" id="ARBA00003330"/>
    </source>
</evidence>
<dbReference type="PIRSF" id="PIRSF000239">
    <property type="entry name" value="AHPC"/>
    <property type="match status" value="1"/>
</dbReference>
<sequence>MTIKIGDRIPAVELLDSDDKPFMLDRYAGAPLLLYFYPKDDTAGCTREAQEFSAEKAAFDALGVQLLGVSRDTAAKHRKFAAKYDLTVPLATDPDGTVLEAFGSWVEKSLYGRKYMGIDRSTFLFDAGGQLVQAWRKVRVPGHVEAVLAAAKDMAAR</sequence>
<reference evidence="16 18" key="3">
    <citation type="submission" date="2018-07" db="EMBL/GenBank/DDBJ databases">
        <title>Genomic and Epidemiologic Investigation of an Indolent Hospital Outbreak.</title>
        <authorList>
            <person name="Johnson R.C."/>
            <person name="Deming C."/>
            <person name="Conlan S."/>
            <person name="Zellmer C.J."/>
            <person name="Michelin A.V."/>
            <person name="Lee-Lin S."/>
            <person name="Thomas P.J."/>
            <person name="Park M."/>
            <person name="Weingarten R.A."/>
            <person name="Less J."/>
            <person name="Dekker J.P."/>
            <person name="Frank K.M."/>
            <person name="Musser K.A."/>
            <person name="Mcquiston J.R."/>
            <person name="Henderson D.K."/>
            <person name="Lau A.F."/>
            <person name="Palmore T.N."/>
            <person name="Segre J.A."/>
        </authorList>
    </citation>
    <scope>NUCLEOTIDE SEQUENCE [LARGE SCALE GENOMIC DNA]</scope>
    <source>
        <strain evidence="16 18">SK-NIH.Env10_0317</strain>
    </source>
</reference>
<dbReference type="Proteomes" id="UP000286681">
    <property type="component" value="Unassembled WGS sequence"/>
</dbReference>
<dbReference type="GO" id="GO:0008379">
    <property type="term" value="F:thioredoxin peroxidase activity"/>
    <property type="evidence" value="ECO:0007669"/>
    <property type="project" value="TreeGrafter"/>
</dbReference>
<dbReference type="PANTHER" id="PTHR42801:SF4">
    <property type="entry name" value="AHPC_TSA FAMILY PROTEIN"/>
    <property type="match status" value="1"/>
</dbReference>
<evidence type="ECO:0000256" key="5">
    <source>
        <dbReference type="ARBA" id="ARBA00022862"/>
    </source>
</evidence>
<feature type="domain" description="Thioredoxin" evidence="14">
    <location>
        <begin position="3"/>
        <end position="156"/>
    </location>
</feature>
<dbReference type="Proteomes" id="UP000185161">
    <property type="component" value="Chromosome"/>
</dbReference>
<dbReference type="InterPro" id="IPR050924">
    <property type="entry name" value="Peroxiredoxin_BCP/PrxQ"/>
</dbReference>
<evidence type="ECO:0000256" key="10">
    <source>
        <dbReference type="ARBA" id="ARBA00038489"/>
    </source>
</evidence>
<comment type="subunit">
    <text evidence="2">Monomer.</text>
</comment>
<protein>
    <recommendedName>
        <fullName evidence="3">thioredoxin-dependent peroxiredoxin</fullName>
        <ecNumber evidence="3">1.11.1.24</ecNumber>
    </recommendedName>
    <alternativeName>
        <fullName evidence="9">Thioredoxin peroxidase</fullName>
    </alternativeName>
    <alternativeName>
        <fullName evidence="11">Thioredoxin-dependent peroxiredoxin Bcp</fullName>
    </alternativeName>
</protein>
<evidence type="ECO:0000256" key="9">
    <source>
        <dbReference type="ARBA" id="ARBA00032824"/>
    </source>
</evidence>
<proteinExistence type="inferred from homology"/>